<feature type="transmembrane region" description="Helical" evidence="6">
    <location>
        <begin position="744"/>
        <end position="762"/>
    </location>
</feature>
<dbReference type="PROSITE" id="PS00217">
    <property type="entry name" value="SUGAR_TRANSPORT_2"/>
    <property type="match status" value="1"/>
</dbReference>
<dbReference type="PROSITE" id="PS00216">
    <property type="entry name" value="SUGAR_TRANSPORT_1"/>
    <property type="match status" value="1"/>
</dbReference>
<feature type="transmembrane region" description="Helical" evidence="6">
    <location>
        <begin position="432"/>
        <end position="454"/>
    </location>
</feature>
<dbReference type="PANTHER" id="PTHR48021:SF33">
    <property type="entry name" value="AT22075P-RELATED"/>
    <property type="match status" value="1"/>
</dbReference>
<dbReference type="PANTHER" id="PTHR48021">
    <property type="match status" value="1"/>
</dbReference>
<reference evidence="9" key="2">
    <citation type="submission" date="2025-08" db="UniProtKB">
        <authorList>
            <consortium name="RefSeq"/>
        </authorList>
    </citation>
    <scope>IDENTIFICATION</scope>
    <source>
        <tissue evidence="9">Adult</tissue>
    </source>
</reference>
<evidence type="ECO:0000259" key="7">
    <source>
        <dbReference type="PROSITE" id="PS50850"/>
    </source>
</evidence>
<reference evidence="8" key="1">
    <citation type="submission" date="2025-05" db="UniProtKB">
        <authorList>
            <consortium name="RefSeq"/>
        </authorList>
    </citation>
    <scope>NUCLEOTIDE SEQUENCE [LARGE SCALE GENOMIC DNA]</scope>
</reference>
<evidence type="ECO:0000256" key="1">
    <source>
        <dbReference type="ARBA" id="ARBA00004651"/>
    </source>
</evidence>
<proteinExistence type="predicted"/>
<dbReference type="SUPFAM" id="SSF103473">
    <property type="entry name" value="MFS general substrate transporter"/>
    <property type="match status" value="2"/>
</dbReference>
<feature type="transmembrane region" description="Helical" evidence="6">
    <location>
        <begin position="870"/>
        <end position="889"/>
    </location>
</feature>
<protein>
    <submittedName>
        <fullName evidence="9">Uncharacterized protein LOC105222705</fullName>
    </submittedName>
</protein>
<comment type="subcellular location">
    <subcellularLocation>
        <location evidence="1">Cell membrane</location>
        <topology evidence="1">Multi-pass membrane protein</topology>
    </subcellularLocation>
</comment>
<dbReference type="InterPro" id="IPR020846">
    <property type="entry name" value="MFS_dom"/>
</dbReference>
<organism evidence="8 9">
    <name type="scientific">Bactrocera dorsalis</name>
    <name type="common">Oriental fruit fly</name>
    <name type="synonym">Dacus dorsalis</name>
    <dbReference type="NCBI Taxonomy" id="27457"/>
    <lineage>
        <taxon>Eukaryota</taxon>
        <taxon>Metazoa</taxon>
        <taxon>Ecdysozoa</taxon>
        <taxon>Arthropoda</taxon>
        <taxon>Hexapoda</taxon>
        <taxon>Insecta</taxon>
        <taxon>Pterygota</taxon>
        <taxon>Neoptera</taxon>
        <taxon>Endopterygota</taxon>
        <taxon>Diptera</taxon>
        <taxon>Brachycera</taxon>
        <taxon>Muscomorpha</taxon>
        <taxon>Tephritoidea</taxon>
        <taxon>Tephritidae</taxon>
        <taxon>Bactrocera</taxon>
        <taxon>Bactrocera</taxon>
    </lineage>
</organism>
<keyword evidence="3 6" id="KW-0812">Transmembrane</keyword>
<feature type="transmembrane region" description="Helical" evidence="6">
    <location>
        <begin position="532"/>
        <end position="552"/>
    </location>
</feature>
<dbReference type="InterPro" id="IPR050549">
    <property type="entry name" value="MFS_Trehalose_Transporter"/>
</dbReference>
<dbReference type="Gene3D" id="1.20.1250.20">
    <property type="entry name" value="MFS general substrate transporter like domains"/>
    <property type="match status" value="2"/>
</dbReference>
<feature type="transmembrane region" description="Helical" evidence="6">
    <location>
        <begin position="558"/>
        <end position="578"/>
    </location>
</feature>
<evidence type="ECO:0000256" key="5">
    <source>
        <dbReference type="ARBA" id="ARBA00023136"/>
    </source>
</evidence>
<dbReference type="InterPro" id="IPR036259">
    <property type="entry name" value="MFS_trans_sf"/>
</dbReference>
<feature type="transmembrane region" description="Helical" evidence="6">
    <location>
        <begin position="90"/>
        <end position="109"/>
    </location>
</feature>
<feature type="transmembrane region" description="Helical" evidence="6">
    <location>
        <begin position="334"/>
        <end position="355"/>
    </location>
</feature>
<feature type="transmembrane region" description="Helical" evidence="6">
    <location>
        <begin position="466"/>
        <end position="484"/>
    </location>
</feature>
<dbReference type="InterPro" id="IPR005828">
    <property type="entry name" value="MFS_sugar_transport-like"/>
</dbReference>
<feature type="transmembrane region" description="Helical" evidence="6">
    <location>
        <begin position="149"/>
        <end position="168"/>
    </location>
</feature>
<feature type="transmembrane region" description="Helical" evidence="6">
    <location>
        <begin position="801"/>
        <end position="827"/>
    </location>
</feature>
<feature type="transmembrane region" description="Helical" evidence="6">
    <location>
        <begin position="839"/>
        <end position="858"/>
    </location>
</feature>
<dbReference type="Proteomes" id="UP001652620">
    <property type="component" value="Chromosome 2"/>
</dbReference>
<feature type="transmembrane region" description="Helical" evidence="6">
    <location>
        <begin position="62"/>
        <end position="83"/>
    </location>
</feature>
<keyword evidence="2" id="KW-1003">Cell membrane</keyword>
<dbReference type="Pfam" id="PF00083">
    <property type="entry name" value="Sugar_tr"/>
    <property type="match status" value="2"/>
</dbReference>
<evidence type="ECO:0000313" key="8">
    <source>
        <dbReference type="Proteomes" id="UP001652620"/>
    </source>
</evidence>
<feature type="transmembrane region" description="Helical" evidence="6">
    <location>
        <begin position="21"/>
        <end position="42"/>
    </location>
</feature>
<evidence type="ECO:0000256" key="3">
    <source>
        <dbReference type="ARBA" id="ARBA00022692"/>
    </source>
</evidence>
<feature type="transmembrane region" description="Helical" evidence="6">
    <location>
        <begin position="115"/>
        <end position="137"/>
    </location>
</feature>
<evidence type="ECO:0000313" key="9">
    <source>
        <dbReference type="RefSeq" id="XP_049303017.1"/>
    </source>
</evidence>
<evidence type="ECO:0000256" key="2">
    <source>
        <dbReference type="ARBA" id="ARBA00022475"/>
    </source>
</evidence>
<dbReference type="CDD" id="cd17358">
    <property type="entry name" value="MFS_GLUT6_8_Class3_like"/>
    <property type="match status" value="1"/>
</dbReference>
<feature type="transmembrane region" description="Helical" evidence="6">
    <location>
        <begin position="590"/>
        <end position="609"/>
    </location>
</feature>
<dbReference type="GeneID" id="105222705"/>
<dbReference type="PROSITE" id="PS50850">
    <property type="entry name" value="MFS"/>
    <property type="match status" value="2"/>
</dbReference>
<feature type="transmembrane region" description="Helical" evidence="6">
    <location>
        <begin position="769"/>
        <end position="789"/>
    </location>
</feature>
<accession>A0ABM3J1B8</accession>
<feature type="transmembrane region" description="Helical" evidence="6">
    <location>
        <begin position="267"/>
        <end position="289"/>
    </location>
</feature>
<feature type="transmembrane region" description="Helical" evidence="6">
    <location>
        <begin position="309"/>
        <end position="327"/>
    </location>
</feature>
<name>A0ABM3J1B8_BACDO</name>
<gene>
    <name evidence="9" type="primary">LOC105222705</name>
</gene>
<sequence>MHAKSKLAIFNKRYRRQILATLTEHIMTFAHAAGLGWLSPTLNILQSPASPLDFPITTEDASWIGSTFGLGFIAGNVFFGLTLDRLGRKLNIYILAFPHMIFWILNYLVQSVEYLYVGRFCAGLASAGIFLVVPVYISEITDKDIRGALTAMAMMFFSTGLLCGYILATYLDYYLIPCIIIVLPIIYLVGNLFLPETPQCLLKHGREKEAELSFNFYKNIEPETNVECFATQPSVAISEFKELKAAIDLGGLSVPVTLKDFFNRSTLFNFFTAAILCLLNQLSGSFAIINYMANVFAASGSTIDPNVSAIVMGFVQILGSLSATVLVERFGRRPLLLSSAVGMMVGMYGFGAFVQFTDEETKAAYNWVPIIFMMLVVFTASYGVFGIFFTIVVEMHPAKIRVQALSICMLFNSILVFITLKLYPFFLFNLGITVTMYSCASVCVIAGIYLYIFLPETKGKSMEKDFQIIIFAHGFSTGCMSPIVEIIQSPKTPLSFSVTVEEISWISAMFGFGFLAGTILFAVTINRFRRKFNLYILPLPHMLFWVLAYFVQNIDYLYAGRFLAGVTGGGLLQITPIFQSEILNKNIRGAIISSGTLFLSGGTIIGFVLPSVLNYHVIPCIGLLVSIVFLIALYFFPETPQSLLRSNNIVEAKAAFDFYNGLRSEKTSETVQSEFEELSRNILNGDSSQPITIDDFLTKSALKALANGAVLCSLYQLSGCFASLNYMTSIFTASGSVMDPYFCTNIVGITHIIGCCVAALLVEYLGRRAMLFLSTIGMSVGMFIFGAFIQLADKEMLEVYYWVPLVLMMIVVFFTASGLFGSCFVILVEIMPTKIRTLALPMAMTIFSLLLFIMLKIYPYFLFELGVSTTMYSSATISVVTTVYLYIFLPETKGKSMEAE</sequence>
<feature type="transmembrane region" description="Helical" evidence="6">
    <location>
        <begin position="615"/>
        <end position="636"/>
    </location>
</feature>
<keyword evidence="4 6" id="KW-1133">Transmembrane helix</keyword>
<dbReference type="InterPro" id="IPR005829">
    <property type="entry name" value="Sugar_transporter_CS"/>
</dbReference>
<feature type="transmembrane region" description="Helical" evidence="6">
    <location>
        <begin position="367"/>
        <end position="392"/>
    </location>
</feature>
<feature type="transmembrane region" description="Helical" evidence="6">
    <location>
        <begin position="174"/>
        <end position="194"/>
    </location>
</feature>
<dbReference type="InterPro" id="IPR044775">
    <property type="entry name" value="MFS_ERD6/Tret1-like"/>
</dbReference>
<feature type="transmembrane region" description="Helical" evidence="6">
    <location>
        <begin position="404"/>
        <end position="426"/>
    </location>
</feature>
<evidence type="ECO:0000256" key="4">
    <source>
        <dbReference type="ARBA" id="ARBA00022989"/>
    </source>
</evidence>
<feature type="domain" description="Major facilitator superfamily (MFS) profile" evidence="7">
    <location>
        <begin position="20"/>
        <end position="458"/>
    </location>
</feature>
<evidence type="ECO:0000256" key="6">
    <source>
        <dbReference type="SAM" id="Phobius"/>
    </source>
</evidence>
<keyword evidence="8" id="KW-1185">Reference proteome</keyword>
<feature type="transmembrane region" description="Helical" evidence="6">
    <location>
        <begin position="704"/>
        <end position="724"/>
    </location>
</feature>
<feature type="domain" description="Major facilitator superfamily (MFS) profile" evidence="7">
    <location>
        <begin position="466"/>
        <end position="893"/>
    </location>
</feature>
<dbReference type="RefSeq" id="XP_049303017.1">
    <property type="nucleotide sequence ID" value="XM_049447060.1"/>
</dbReference>
<feature type="transmembrane region" description="Helical" evidence="6">
    <location>
        <begin position="504"/>
        <end position="525"/>
    </location>
</feature>
<keyword evidence="5 6" id="KW-0472">Membrane</keyword>